<name>D7T7M3_VITVI</name>
<dbReference type="AlphaFoldDB" id="D7T7M3"/>
<organism evidence="2 3">
    <name type="scientific">Vitis vinifera</name>
    <name type="common">Grape</name>
    <dbReference type="NCBI Taxonomy" id="29760"/>
    <lineage>
        <taxon>Eukaryota</taxon>
        <taxon>Viridiplantae</taxon>
        <taxon>Streptophyta</taxon>
        <taxon>Embryophyta</taxon>
        <taxon>Tracheophyta</taxon>
        <taxon>Spermatophyta</taxon>
        <taxon>Magnoliopsida</taxon>
        <taxon>eudicotyledons</taxon>
        <taxon>Gunneridae</taxon>
        <taxon>Pentapetalae</taxon>
        <taxon>rosids</taxon>
        <taxon>Vitales</taxon>
        <taxon>Vitaceae</taxon>
        <taxon>Viteae</taxon>
        <taxon>Vitis</taxon>
    </lineage>
</organism>
<gene>
    <name evidence="2" type="ordered locus">VIT_16s0039g01760</name>
</gene>
<dbReference type="EMBL" id="FN595750">
    <property type="protein sequence ID" value="CBI26494.3"/>
    <property type="molecule type" value="Genomic_DNA"/>
</dbReference>
<evidence type="ECO:0000313" key="2">
    <source>
        <dbReference type="EMBL" id="CBI26494.3"/>
    </source>
</evidence>
<reference evidence="3" key="1">
    <citation type="journal article" date="2007" name="Nature">
        <title>The grapevine genome sequence suggests ancestral hexaploidization in major angiosperm phyla.</title>
        <authorList>
            <consortium name="The French-Italian Public Consortium for Grapevine Genome Characterization."/>
            <person name="Jaillon O."/>
            <person name="Aury J.-M."/>
            <person name="Noel B."/>
            <person name="Policriti A."/>
            <person name="Clepet C."/>
            <person name="Casagrande A."/>
            <person name="Choisne N."/>
            <person name="Aubourg S."/>
            <person name="Vitulo N."/>
            <person name="Jubin C."/>
            <person name="Vezzi A."/>
            <person name="Legeai F."/>
            <person name="Hugueney P."/>
            <person name="Dasilva C."/>
            <person name="Horner D."/>
            <person name="Mica E."/>
            <person name="Jublot D."/>
            <person name="Poulain J."/>
            <person name="Bruyere C."/>
            <person name="Billault A."/>
            <person name="Segurens B."/>
            <person name="Gouyvenoux M."/>
            <person name="Ugarte E."/>
            <person name="Cattonaro F."/>
            <person name="Anthouard V."/>
            <person name="Vico V."/>
            <person name="Del Fabbro C."/>
            <person name="Alaux M."/>
            <person name="Di Gaspero G."/>
            <person name="Dumas V."/>
            <person name="Felice N."/>
            <person name="Paillard S."/>
            <person name="Juman I."/>
            <person name="Moroldo M."/>
            <person name="Scalabrin S."/>
            <person name="Canaguier A."/>
            <person name="Le Clainche I."/>
            <person name="Malacrida G."/>
            <person name="Durand E."/>
            <person name="Pesole G."/>
            <person name="Laucou V."/>
            <person name="Chatelet P."/>
            <person name="Merdinoglu D."/>
            <person name="Delledonne M."/>
            <person name="Pezzotti M."/>
            <person name="Lecharny A."/>
            <person name="Scarpelli C."/>
            <person name="Artiguenave F."/>
            <person name="Pe M.E."/>
            <person name="Valle G."/>
            <person name="Morgante M."/>
            <person name="Caboche M."/>
            <person name="Adam-Blondon A.-F."/>
            <person name="Weissenbach J."/>
            <person name="Quetier F."/>
            <person name="Wincker P."/>
        </authorList>
    </citation>
    <scope>NUCLEOTIDE SEQUENCE [LARGE SCALE GENOMIC DNA]</scope>
    <source>
        <strain evidence="3">cv. Pinot noir / PN40024</strain>
    </source>
</reference>
<evidence type="ECO:0000256" key="1">
    <source>
        <dbReference type="SAM" id="MobiDB-lite"/>
    </source>
</evidence>
<protein>
    <submittedName>
        <fullName evidence="2">Uncharacterized protein</fullName>
    </submittedName>
</protein>
<dbReference type="HOGENOM" id="CLU_2872198_0_0_1"/>
<proteinExistence type="predicted"/>
<accession>D7T7M3</accession>
<dbReference type="InParanoid" id="D7T7M3"/>
<dbReference type="PaxDb" id="29760-VIT_16s0039g01760.t01"/>
<dbReference type="Proteomes" id="UP000009183">
    <property type="component" value="Chromosome 16"/>
</dbReference>
<evidence type="ECO:0000313" key="3">
    <source>
        <dbReference type="Proteomes" id="UP000009183"/>
    </source>
</evidence>
<keyword evidence="3" id="KW-1185">Reference proteome</keyword>
<feature type="region of interest" description="Disordered" evidence="1">
    <location>
        <begin position="20"/>
        <end position="52"/>
    </location>
</feature>
<feature type="compositionally biased region" description="Basic and acidic residues" evidence="1">
    <location>
        <begin position="20"/>
        <end position="47"/>
    </location>
</feature>
<sequence>MNLIFHDLLNTLLIRNKPPAIDKRSRDEPAPHFRTLEPRPPTRDGISEPKQLTLTNPKMNHYFI</sequence>